<organism evidence="2 3">
    <name type="scientific">Alternaria alternata</name>
    <name type="common">Alternaria rot fungus</name>
    <name type="synonym">Torula alternata</name>
    <dbReference type="NCBI Taxonomy" id="5599"/>
    <lineage>
        <taxon>Eukaryota</taxon>
        <taxon>Fungi</taxon>
        <taxon>Dikarya</taxon>
        <taxon>Ascomycota</taxon>
        <taxon>Pezizomycotina</taxon>
        <taxon>Dothideomycetes</taxon>
        <taxon>Pleosporomycetidae</taxon>
        <taxon>Pleosporales</taxon>
        <taxon>Pleosporineae</taxon>
        <taxon>Pleosporaceae</taxon>
        <taxon>Alternaria</taxon>
        <taxon>Alternaria sect. Alternaria</taxon>
        <taxon>Alternaria alternata complex</taxon>
    </lineage>
</organism>
<sequence length="84" mass="9237">MDFGCQLRFRATSSLLIILLCSVPFNWAFFVYKSHKLGQLSCKSPVIGHTLMGTGCNSQVLALIWQLPSVNLVEAAEARSGHVQ</sequence>
<evidence type="ECO:0000313" key="3">
    <source>
        <dbReference type="Proteomes" id="UP000077248"/>
    </source>
</evidence>
<keyword evidence="1" id="KW-0472">Membrane</keyword>
<accession>A0A177DEV0</accession>
<keyword evidence="1" id="KW-0812">Transmembrane</keyword>
<reference evidence="2 3" key="1">
    <citation type="submission" date="2016-05" db="EMBL/GenBank/DDBJ databases">
        <title>Comparative analysis of secretome profiles of manganese(II)-oxidizing ascomycete fungi.</title>
        <authorList>
            <consortium name="DOE Joint Genome Institute"/>
            <person name="Zeiner C.A."/>
            <person name="Purvine S.O."/>
            <person name="Zink E.M."/>
            <person name="Wu S."/>
            <person name="Pasa-Tolic L."/>
            <person name="Chaput D.L."/>
            <person name="Haridas S."/>
            <person name="Grigoriev I.V."/>
            <person name="Santelli C.M."/>
            <person name="Hansel C.M."/>
        </authorList>
    </citation>
    <scope>NUCLEOTIDE SEQUENCE [LARGE SCALE GENOMIC DNA]</scope>
    <source>
        <strain evidence="2 3">SRC1lrK2f</strain>
    </source>
</reference>
<gene>
    <name evidence="2" type="ORF">CC77DRAFT_267695</name>
</gene>
<protein>
    <submittedName>
        <fullName evidence="2">Uncharacterized protein</fullName>
    </submittedName>
</protein>
<dbReference type="RefSeq" id="XP_018383091.1">
    <property type="nucleotide sequence ID" value="XM_018530939.1"/>
</dbReference>
<dbReference type="GeneID" id="29116533"/>
<evidence type="ECO:0000256" key="1">
    <source>
        <dbReference type="SAM" id="Phobius"/>
    </source>
</evidence>
<feature type="transmembrane region" description="Helical" evidence="1">
    <location>
        <begin position="12"/>
        <end position="32"/>
    </location>
</feature>
<name>A0A177DEV0_ALTAL</name>
<dbReference type="VEuPathDB" id="FungiDB:CC77DRAFT_267695"/>
<proteinExistence type="predicted"/>
<evidence type="ECO:0000313" key="2">
    <source>
        <dbReference type="EMBL" id="OAG17670.1"/>
    </source>
</evidence>
<keyword evidence="1" id="KW-1133">Transmembrane helix</keyword>
<dbReference type="KEGG" id="aalt:CC77DRAFT_267695"/>
<dbReference type="Proteomes" id="UP000077248">
    <property type="component" value="Unassembled WGS sequence"/>
</dbReference>
<dbReference type="EMBL" id="KV441486">
    <property type="protein sequence ID" value="OAG17670.1"/>
    <property type="molecule type" value="Genomic_DNA"/>
</dbReference>
<keyword evidence="3" id="KW-1185">Reference proteome</keyword>
<dbReference type="AlphaFoldDB" id="A0A177DEV0"/>